<proteinExistence type="inferred from homology"/>
<dbReference type="InterPro" id="IPR023210">
    <property type="entry name" value="NADP_OxRdtase_dom"/>
</dbReference>
<keyword evidence="7" id="KW-1185">Reference proteome</keyword>
<dbReference type="Gene3D" id="3.20.20.100">
    <property type="entry name" value="NADP-dependent oxidoreductase domain"/>
    <property type="match status" value="1"/>
</dbReference>
<dbReference type="EMBL" id="APAT01000005">
    <property type="protein sequence ID" value="EMP57176.1"/>
    <property type="molecule type" value="Genomic_DNA"/>
</dbReference>
<organism evidence="6 7">
    <name type="scientific">Marinobacter santoriniensis NKSG1</name>
    <dbReference type="NCBI Taxonomy" id="1288826"/>
    <lineage>
        <taxon>Bacteria</taxon>
        <taxon>Pseudomonadati</taxon>
        <taxon>Pseudomonadota</taxon>
        <taxon>Gammaproteobacteria</taxon>
        <taxon>Pseudomonadales</taxon>
        <taxon>Marinobacteraceae</taxon>
        <taxon>Marinobacter</taxon>
    </lineage>
</organism>
<dbReference type="PATRIC" id="fig|1288826.3.peg.203"/>
<evidence type="ECO:0000313" key="6">
    <source>
        <dbReference type="EMBL" id="EMP57176.1"/>
    </source>
</evidence>
<dbReference type="PANTHER" id="PTHR43364:SF4">
    <property type="entry name" value="NAD(P)-LINKED OXIDOREDUCTASE SUPERFAMILY PROTEIN"/>
    <property type="match status" value="1"/>
</dbReference>
<evidence type="ECO:0000259" key="5">
    <source>
        <dbReference type="Pfam" id="PF00248"/>
    </source>
</evidence>
<feature type="domain" description="NADP-dependent oxidoreductase" evidence="5">
    <location>
        <begin position="16"/>
        <end position="336"/>
    </location>
</feature>
<dbReference type="CDD" id="cd19094">
    <property type="entry name" value="AKR_Tas-like"/>
    <property type="match status" value="1"/>
</dbReference>
<comment type="caution">
    <text evidence="6">The sequence shown here is derived from an EMBL/GenBank/DDBJ whole genome shotgun (WGS) entry which is preliminary data.</text>
</comment>
<dbReference type="FunFam" id="3.20.20.100:FF:000005">
    <property type="entry name" value="NADP(H)-dependent aldo-keto reductase"/>
    <property type="match status" value="1"/>
</dbReference>
<dbReference type="GO" id="GO:0016491">
    <property type="term" value="F:oxidoreductase activity"/>
    <property type="evidence" value="ECO:0007669"/>
    <property type="project" value="UniProtKB-KW"/>
</dbReference>
<dbReference type="InterPro" id="IPR020471">
    <property type="entry name" value="AKR"/>
</dbReference>
<accession>M7CUA9</accession>
<evidence type="ECO:0000256" key="4">
    <source>
        <dbReference type="ARBA" id="ARBA00070119"/>
    </source>
</evidence>
<dbReference type="InterPro" id="IPR050523">
    <property type="entry name" value="AKR_Detox_Biosynth"/>
</dbReference>
<dbReference type="SUPFAM" id="SSF51430">
    <property type="entry name" value="NAD(P)-linked oxidoreductase"/>
    <property type="match status" value="1"/>
</dbReference>
<dbReference type="STRING" id="1288826.MSNKSG1_01098"/>
<evidence type="ECO:0000256" key="2">
    <source>
        <dbReference type="ARBA" id="ARBA00023002"/>
    </source>
</evidence>
<sequence length="345" mass="38907">MQTRKLGKTDIDVTLICLGTMTWGEQNSEQEAFEQLDYAMGQGINFIDAAEMYPVPPRAETQGRTETYLGNWLARRGKRDDLVIASKVAGPGNGLGYLRNGPRLTRDHIRQACEDSLERLQTDYIDLYQVHWPDRNTNFFGKLGYVHNADEDATPVEETLSALDELVREGKIRHIGLSNETPWGTSQYLHLAESRGWPRPVSIQNPYNLLNRSFEVGLAEFAHREQTGLLAYSPLAFGMLSGKYLGDKWPEKGRMTLYERFSRYTGARGMEATRAYVELARQHGLSPSQMALAYVNSRSFVTSNIIGATTMEQLKENIASADITLDESVLEGIEAIHREFTYPCP</sequence>
<dbReference type="Proteomes" id="UP000011960">
    <property type="component" value="Unassembled WGS sequence"/>
</dbReference>
<dbReference type="PANTHER" id="PTHR43364">
    <property type="entry name" value="NADH-SPECIFIC METHYLGLYOXAL REDUCTASE-RELATED"/>
    <property type="match status" value="1"/>
</dbReference>
<keyword evidence="1" id="KW-0521">NADP</keyword>
<dbReference type="eggNOG" id="COG0667">
    <property type="taxonomic scope" value="Bacteria"/>
</dbReference>
<dbReference type="NCBIfam" id="NF007912">
    <property type="entry name" value="PRK10625.1"/>
    <property type="match status" value="1"/>
</dbReference>
<keyword evidence="2" id="KW-0560">Oxidoreductase</keyword>
<name>M7CUA9_9GAMM</name>
<dbReference type="AlphaFoldDB" id="M7CUA9"/>
<dbReference type="PRINTS" id="PR00069">
    <property type="entry name" value="ALDKETRDTASE"/>
</dbReference>
<dbReference type="Pfam" id="PF00248">
    <property type="entry name" value="Aldo_ket_red"/>
    <property type="match status" value="1"/>
</dbReference>
<protein>
    <recommendedName>
        <fullName evidence="4">Protein tas</fullName>
    </recommendedName>
</protein>
<comment type="similarity">
    <text evidence="3">Belongs to the aldo/keto reductase family. Aldo/keto reductase 2 subfamily.</text>
</comment>
<dbReference type="InterPro" id="IPR036812">
    <property type="entry name" value="NAD(P)_OxRdtase_dom_sf"/>
</dbReference>
<evidence type="ECO:0000256" key="3">
    <source>
        <dbReference type="ARBA" id="ARBA00038157"/>
    </source>
</evidence>
<dbReference type="RefSeq" id="WP_008937385.1">
    <property type="nucleotide sequence ID" value="NZ_APAT01000005.1"/>
</dbReference>
<evidence type="ECO:0000256" key="1">
    <source>
        <dbReference type="ARBA" id="ARBA00022857"/>
    </source>
</evidence>
<gene>
    <name evidence="6" type="ORF">MSNKSG1_01098</name>
</gene>
<dbReference type="OrthoDB" id="9772407at2"/>
<reference evidence="6 7" key="1">
    <citation type="journal article" date="2013" name="Genome Announc.">
        <title>Genome Sequence of Hydrothermal Arsenic-Respiring Bacterium Marinobacter santoriniensis NKSG1T.</title>
        <authorList>
            <person name="Handley K.M."/>
            <person name="Upton M."/>
            <person name="Beatson S.A."/>
            <person name="Hery M."/>
            <person name="Lloyd J.R."/>
        </authorList>
    </citation>
    <scope>NUCLEOTIDE SEQUENCE [LARGE SCALE GENOMIC DNA]</scope>
    <source>
        <strain evidence="6 7">NKSG1</strain>
    </source>
</reference>
<evidence type="ECO:0000313" key="7">
    <source>
        <dbReference type="Proteomes" id="UP000011960"/>
    </source>
</evidence>